<organism evidence="1 2">
    <name type="scientific">Psychrobacter fozii</name>
    <dbReference type="NCBI Taxonomy" id="198480"/>
    <lineage>
        <taxon>Bacteria</taxon>
        <taxon>Pseudomonadati</taxon>
        <taxon>Pseudomonadota</taxon>
        <taxon>Gammaproteobacteria</taxon>
        <taxon>Moraxellales</taxon>
        <taxon>Moraxellaceae</taxon>
        <taxon>Psychrobacter</taxon>
    </lineage>
</organism>
<accession>A0A2V4VDC3</accession>
<proteinExistence type="predicted"/>
<dbReference type="Proteomes" id="UP000247746">
    <property type="component" value="Unassembled WGS sequence"/>
</dbReference>
<comment type="caution">
    <text evidence="1">The sequence shown here is derived from an EMBL/GenBank/DDBJ whole genome shotgun (WGS) entry which is preliminary data.</text>
</comment>
<sequence>MSKKSNGTTGPSDPFAVVRISRREFTVHFRQPKDMAGRYGFDYPRDTDRYPMEEVTEPTTGRRTRKALFKGNISNFNDIYLKDAMYSPLLHKYNYLPAWLAIFPYTTSSVYRGGSSMHKDGIQLDIELQQLIGDTSQLKNSKYTELKFVSSNPSKLTVSPSSIPIKKFIKQGYKTTVVDKTNSKSRKDYVLKRAVLVKGVRNKKPLSRHESIAVYAISANDKDLVGELMVHKNDQTYKADLVLVPVKTSTGINKKSLESIESYLKYNSFNQALIRAEIKTTEPFDLNKFDTDTHIKSYIKHAKTNSHTPESVSDGIINAYDKYGLGKHRDQNGNALSINQKGHKKTYLFLLDFDVKDLYGKAPADFSTGQFATGNVALVLKSGLDDYETLVHEVAHSMGVPHVFEPNLINQYKFYQGFSDKVMDYKWQTGIAPSNPNKLISFTRYQWYLMQKDPSVYKL</sequence>
<protein>
    <submittedName>
        <fullName evidence="1">Uncharacterized protein</fullName>
    </submittedName>
</protein>
<reference evidence="1 2" key="1">
    <citation type="submission" date="2018-06" db="EMBL/GenBank/DDBJ databases">
        <title>Genomic Encyclopedia of Type Strains, Phase III (KMG-III): the genomes of soil and plant-associated and newly described type strains.</title>
        <authorList>
            <person name="Whitman W."/>
        </authorList>
    </citation>
    <scope>NUCLEOTIDE SEQUENCE [LARGE SCALE GENOMIC DNA]</scope>
    <source>
        <strain evidence="1 2">CECT 5889</strain>
    </source>
</reference>
<dbReference type="EMBL" id="QJSU01000002">
    <property type="protein sequence ID" value="PYE40258.1"/>
    <property type="molecule type" value="Genomic_DNA"/>
</dbReference>
<keyword evidence="2" id="KW-1185">Reference proteome</keyword>
<evidence type="ECO:0000313" key="2">
    <source>
        <dbReference type="Proteomes" id="UP000247746"/>
    </source>
</evidence>
<gene>
    <name evidence="1" type="ORF">DFP82_102220</name>
</gene>
<dbReference type="RefSeq" id="WP_110922434.1">
    <property type="nucleotide sequence ID" value="NZ_QJSU01000002.1"/>
</dbReference>
<dbReference type="OrthoDB" id="6717961at2"/>
<dbReference type="AlphaFoldDB" id="A0A2V4VDC3"/>
<name>A0A2V4VDC3_9GAMM</name>
<evidence type="ECO:0000313" key="1">
    <source>
        <dbReference type="EMBL" id="PYE40258.1"/>
    </source>
</evidence>